<evidence type="ECO:0000313" key="3">
    <source>
        <dbReference type="Proteomes" id="UP001596036"/>
    </source>
</evidence>
<organism evidence="2 3">
    <name type="scientific">Lysobacter yangpyeongensis</name>
    <dbReference type="NCBI Taxonomy" id="346182"/>
    <lineage>
        <taxon>Bacteria</taxon>
        <taxon>Pseudomonadati</taxon>
        <taxon>Pseudomonadota</taxon>
        <taxon>Gammaproteobacteria</taxon>
        <taxon>Lysobacterales</taxon>
        <taxon>Lysobacteraceae</taxon>
        <taxon>Lysobacter</taxon>
    </lineage>
</organism>
<protein>
    <submittedName>
        <fullName evidence="2">Lysozyme inhibitor LprI family protein</fullName>
    </submittedName>
</protein>
<evidence type="ECO:0000313" key="2">
    <source>
        <dbReference type="EMBL" id="MFC5571370.1"/>
    </source>
</evidence>
<dbReference type="RefSeq" id="WP_386755980.1">
    <property type="nucleotide sequence ID" value="NZ_JBHSNM010000007.1"/>
</dbReference>
<accession>A0ABW0SRX5</accession>
<name>A0ABW0SRX5_9GAMM</name>
<keyword evidence="3" id="KW-1185">Reference proteome</keyword>
<reference evidence="3" key="1">
    <citation type="journal article" date="2019" name="Int. J. Syst. Evol. Microbiol.">
        <title>The Global Catalogue of Microorganisms (GCM) 10K type strain sequencing project: providing services to taxonomists for standard genome sequencing and annotation.</title>
        <authorList>
            <consortium name="The Broad Institute Genomics Platform"/>
            <consortium name="The Broad Institute Genome Sequencing Center for Infectious Disease"/>
            <person name="Wu L."/>
            <person name="Ma J."/>
        </authorList>
    </citation>
    <scope>NUCLEOTIDE SEQUENCE [LARGE SCALE GENOMIC DNA]</scope>
    <source>
        <strain evidence="3">KACC 11407</strain>
    </source>
</reference>
<comment type="caution">
    <text evidence="2">The sequence shown here is derived from an EMBL/GenBank/DDBJ whole genome shotgun (WGS) entry which is preliminary data.</text>
</comment>
<sequence>MILLAMSASCASHAEPGGRRPTSSVANPSCSSASLYSDREACYAGWAPETCSQSRECASYREMHLSETRLREVERRVIELATTQYASYLESDPTYVEDLTRSFISGTSAWRRYRDAHCEAEPLLQGMGRGEVGNLTEACRLELTKARINQIEVLLKAF</sequence>
<gene>
    <name evidence="2" type="ORF">ACFPN1_15000</name>
</gene>
<dbReference type="EMBL" id="JBHSNM010000007">
    <property type="protein sequence ID" value="MFC5571370.1"/>
    <property type="molecule type" value="Genomic_DNA"/>
</dbReference>
<dbReference type="Proteomes" id="UP001596036">
    <property type="component" value="Unassembled WGS sequence"/>
</dbReference>
<dbReference type="Pfam" id="PF07007">
    <property type="entry name" value="LprI"/>
    <property type="match status" value="1"/>
</dbReference>
<feature type="domain" description="Lysozyme inhibitor LprI-like N-terminal" evidence="1">
    <location>
        <begin position="55"/>
        <end position="150"/>
    </location>
</feature>
<proteinExistence type="predicted"/>
<dbReference type="InterPro" id="IPR009739">
    <property type="entry name" value="LprI-like_N"/>
</dbReference>
<dbReference type="Gene3D" id="1.20.1270.180">
    <property type="match status" value="1"/>
</dbReference>
<evidence type="ECO:0000259" key="1">
    <source>
        <dbReference type="Pfam" id="PF07007"/>
    </source>
</evidence>